<evidence type="ECO:0000313" key="2">
    <source>
        <dbReference type="EMBL" id="PJJ44387.1"/>
    </source>
</evidence>
<accession>A0ABX4MYR4</accession>
<dbReference type="Gene3D" id="3.10.180.10">
    <property type="entry name" value="2,3-Dihydroxybiphenyl 1,2-Dioxygenase, domain 1"/>
    <property type="match status" value="1"/>
</dbReference>
<gene>
    <name evidence="2" type="ORF">ATK23_1620</name>
</gene>
<sequence>MVRQTKTAYERQAVSVAGSVGLDHTWGIGHFRTPQVVLFTRDIDRATAFYGALGFREVFRTPEAGTPIHVDLALDGYRLGLATESSTRKDHGLSPVADGQRAAVILWTDDVPAGYGRLIGFGAKPIKAPSPWLDRLLIAWVEDPDGHLVQIVQHHIQPQDTVHSPTR</sequence>
<organism evidence="2 3">
    <name type="scientific">Glutamicibacter mysorens</name>
    <dbReference type="NCBI Taxonomy" id="257984"/>
    <lineage>
        <taxon>Bacteria</taxon>
        <taxon>Bacillati</taxon>
        <taxon>Actinomycetota</taxon>
        <taxon>Actinomycetes</taxon>
        <taxon>Micrococcales</taxon>
        <taxon>Micrococcaceae</taxon>
        <taxon>Glutamicibacter</taxon>
    </lineage>
</organism>
<dbReference type="SUPFAM" id="SSF54593">
    <property type="entry name" value="Glyoxalase/Bleomycin resistance protein/Dihydroxybiphenyl dioxygenase"/>
    <property type="match status" value="1"/>
</dbReference>
<dbReference type="InterPro" id="IPR029068">
    <property type="entry name" value="Glyas_Bleomycin-R_OHBP_Dase"/>
</dbReference>
<evidence type="ECO:0000313" key="3">
    <source>
        <dbReference type="Proteomes" id="UP000229263"/>
    </source>
</evidence>
<evidence type="ECO:0000259" key="1">
    <source>
        <dbReference type="PROSITE" id="PS51819"/>
    </source>
</evidence>
<dbReference type="InterPro" id="IPR004360">
    <property type="entry name" value="Glyas_Fos-R_dOase_dom"/>
</dbReference>
<dbReference type="EMBL" id="PGEY01000001">
    <property type="protein sequence ID" value="PJJ44387.1"/>
    <property type="molecule type" value="Genomic_DNA"/>
</dbReference>
<dbReference type="PANTHER" id="PTHR36503">
    <property type="entry name" value="BLR2520 PROTEIN"/>
    <property type="match status" value="1"/>
</dbReference>
<reference evidence="2 3" key="1">
    <citation type="submission" date="2017-11" db="EMBL/GenBank/DDBJ databases">
        <title>Sequencing the genomes of 1000 actinobacteria strains.</title>
        <authorList>
            <person name="Klenk H.-P."/>
        </authorList>
    </citation>
    <scope>NUCLEOTIDE SEQUENCE [LARGE SCALE GENOMIC DNA]</scope>
    <source>
        <strain evidence="2 3">DSM 12798</strain>
    </source>
</reference>
<protein>
    <submittedName>
        <fullName evidence="2">Catechol 2,3-dioxygenase-like lactoylglutathione lyase family enzyme</fullName>
    </submittedName>
</protein>
<name>A0ABX4MYR4_9MICC</name>
<dbReference type="PANTHER" id="PTHR36503:SF1">
    <property type="entry name" value="BLR2520 PROTEIN"/>
    <property type="match status" value="1"/>
</dbReference>
<keyword evidence="3" id="KW-1185">Reference proteome</keyword>
<proteinExistence type="predicted"/>
<dbReference type="InterPro" id="IPR037523">
    <property type="entry name" value="VOC_core"/>
</dbReference>
<dbReference type="Pfam" id="PF00903">
    <property type="entry name" value="Glyoxalase"/>
    <property type="match status" value="1"/>
</dbReference>
<dbReference type="PROSITE" id="PS51819">
    <property type="entry name" value="VOC"/>
    <property type="match status" value="1"/>
</dbReference>
<comment type="caution">
    <text evidence="2">The sequence shown here is derived from an EMBL/GenBank/DDBJ whole genome shotgun (WGS) entry which is preliminary data.</text>
</comment>
<feature type="domain" description="VOC" evidence="1">
    <location>
        <begin position="27"/>
        <end position="154"/>
    </location>
</feature>
<dbReference type="Proteomes" id="UP000229263">
    <property type="component" value="Unassembled WGS sequence"/>
</dbReference>